<dbReference type="AlphaFoldDB" id="A0A8X6VZB7"/>
<reference evidence="1" key="1">
    <citation type="submission" date="2020-08" db="EMBL/GenBank/DDBJ databases">
        <title>Multicomponent nature underlies the extraordinary mechanical properties of spider dragline silk.</title>
        <authorList>
            <person name="Kono N."/>
            <person name="Nakamura H."/>
            <person name="Mori M."/>
            <person name="Yoshida Y."/>
            <person name="Ohtoshi R."/>
            <person name="Malay A.D."/>
            <person name="Moran D.A.P."/>
            <person name="Tomita M."/>
            <person name="Numata K."/>
            <person name="Arakawa K."/>
        </authorList>
    </citation>
    <scope>NUCLEOTIDE SEQUENCE</scope>
</reference>
<proteinExistence type="predicted"/>
<name>A0A8X6VZB7_TRICX</name>
<keyword evidence="2" id="KW-1185">Reference proteome</keyword>
<sequence>MRVVHRLQLAESARGSKPITRVTANHNNINIGKIRSLCKCSNRIAVTEFKAVPIWVDASLAFIEWMMRIRTKKSIASSNALKGIGSAK</sequence>
<gene>
    <name evidence="1" type="ORF">TNCV_2484781</name>
</gene>
<evidence type="ECO:0000313" key="1">
    <source>
        <dbReference type="EMBL" id="GFY25358.1"/>
    </source>
</evidence>
<accession>A0A8X6VZB7</accession>
<organism evidence="1 2">
    <name type="scientific">Trichonephila clavipes</name>
    <name type="common">Golden silk orbweaver</name>
    <name type="synonym">Nephila clavipes</name>
    <dbReference type="NCBI Taxonomy" id="2585209"/>
    <lineage>
        <taxon>Eukaryota</taxon>
        <taxon>Metazoa</taxon>
        <taxon>Ecdysozoa</taxon>
        <taxon>Arthropoda</taxon>
        <taxon>Chelicerata</taxon>
        <taxon>Arachnida</taxon>
        <taxon>Araneae</taxon>
        <taxon>Araneomorphae</taxon>
        <taxon>Entelegynae</taxon>
        <taxon>Araneoidea</taxon>
        <taxon>Nephilidae</taxon>
        <taxon>Trichonephila</taxon>
    </lineage>
</organism>
<protein>
    <submittedName>
        <fullName evidence="1">Uncharacterized protein</fullName>
    </submittedName>
</protein>
<dbReference type="Proteomes" id="UP000887159">
    <property type="component" value="Unassembled WGS sequence"/>
</dbReference>
<evidence type="ECO:0000313" key="2">
    <source>
        <dbReference type="Proteomes" id="UP000887159"/>
    </source>
</evidence>
<comment type="caution">
    <text evidence="1">The sequence shown here is derived from an EMBL/GenBank/DDBJ whole genome shotgun (WGS) entry which is preliminary data.</text>
</comment>
<dbReference type="EMBL" id="BMAU01021371">
    <property type="protein sequence ID" value="GFY25358.1"/>
    <property type="molecule type" value="Genomic_DNA"/>
</dbReference>